<dbReference type="Gene3D" id="3.40.50.720">
    <property type="entry name" value="NAD(P)-binding Rossmann-like Domain"/>
    <property type="match status" value="1"/>
</dbReference>
<dbReference type="InterPro" id="IPR036291">
    <property type="entry name" value="NAD(P)-bd_dom_sf"/>
</dbReference>
<protein>
    <submittedName>
        <fullName evidence="5">Uncharacterized protein</fullName>
    </submittedName>
</protein>
<dbReference type="EMBL" id="MVIE01000022">
    <property type="protein sequence ID" value="ORB38437.1"/>
    <property type="molecule type" value="Genomic_DNA"/>
</dbReference>
<evidence type="ECO:0000256" key="1">
    <source>
        <dbReference type="ARBA" id="ARBA00022857"/>
    </source>
</evidence>
<dbReference type="Pfam" id="PF19328">
    <property type="entry name" value="DAP_DH_C"/>
    <property type="match status" value="1"/>
</dbReference>
<accession>A0A1X0I887</accession>
<keyword evidence="1" id="KW-0521">NADP</keyword>
<feature type="domain" description="2,4-diaminopentanoate dehydrogenase C-terminal" evidence="4">
    <location>
        <begin position="191"/>
        <end position="337"/>
    </location>
</feature>
<sequence>MIQWATGNTGSHAVRAIANRPAYQLTGAFVYSKEKAGRDIGEVCGTRPLGVLATTDRSEIMAAEADCVLYMAFAERGFPEAAGDVCQLLESGKNVIATSTPFLHPKAMDEQLGAAIEGACQAGGVTFHGLGIAPGYMSEMLPLSLSRLWGRVDKLVARETLMYNEYPSHEMMFDFLGFGYEPDDPTPLFTDLEVVGTAYKPSSVLLADTLGLKDYELVHFRDIELAPEDFDVASGHIRKGTVAAMRFGTRVLHEGRAVIVQEHCTRMREDLGSSWPRGDGWSIVVEGEPSMSVSVNIGIHGEDHTDQACLATAMHAVHAIPQVVNAAPGIHTLVDLAPFYGGDAFTVAQPAAVDTK</sequence>
<evidence type="ECO:0000313" key="6">
    <source>
        <dbReference type="Proteomes" id="UP000192513"/>
    </source>
</evidence>
<dbReference type="Proteomes" id="UP000192513">
    <property type="component" value="Unassembled WGS sequence"/>
</dbReference>
<dbReference type="SUPFAM" id="SSF51735">
    <property type="entry name" value="NAD(P)-binding Rossmann-fold domains"/>
    <property type="match status" value="1"/>
</dbReference>
<dbReference type="CDD" id="cd24146">
    <property type="entry name" value="nat-AmDH_N_like"/>
    <property type="match status" value="1"/>
</dbReference>
<name>A0A1X0I887_9MYCO</name>
<dbReference type="Pfam" id="PF01113">
    <property type="entry name" value="DapB_N"/>
    <property type="match status" value="1"/>
</dbReference>
<proteinExistence type="predicted"/>
<evidence type="ECO:0000259" key="3">
    <source>
        <dbReference type="Pfam" id="PF01113"/>
    </source>
</evidence>
<comment type="caution">
    <text evidence="5">The sequence shown here is derived from an EMBL/GenBank/DDBJ whole genome shotgun (WGS) entry which is preliminary data.</text>
</comment>
<evidence type="ECO:0000259" key="4">
    <source>
        <dbReference type="Pfam" id="PF19328"/>
    </source>
</evidence>
<dbReference type="InterPro" id="IPR000846">
    <property type="entry name" value="DapB_N"/>
</dbReference>
<organism evidence="5 6">
    <name type="scientific">Mycobacterium paraseoulense</name>
    <dbReference type="NCBI Taxonomy" id="590652"/>
    <lineage>
        <taxon>Bacteria</taxon>
        <taxon>Bacillati</taxon>
        <taxon>Actinomycetota</taxon>
        <taxon>Actinomycetes</taxon>
        <taxon>Mycobacteriales</taxon>
        <taxon>Mycobacteriaceae</taxon>
        <taxon>Mycobacterium</taxon>
    </lineage>
</organism>
<dbReference type="GO" id="GO:0009089">
    <property type="term" value="P:lysine biosynthetic process via diaminopimelate"/>
    <property type="evidence" value="ECO:0007669"/>
    <property type="project" value="InterPro"/>
</dbReference>
<feature type="domain" description="Dihydrodipicolinate reductase N-terminal" evidence="3">
    <location>
        <begin position="5"/>
        <end position="69"/>
    </location>
</feature>
<dbReference type="GO" id="GO:0008839">
    <property type="term" value="F:4-hydroxy-tetrahydrodipicolinate reductase"/>
    <property type="evidence" value="ECO:0007669"/>
    <property type="project" value="InterPro"/>
</dbReference>
<keyword evidence="2" id="KW-0560">Oxidoreductase</keyword>
<evidence type="ECO:0000313" key="5">
    <source>
        <dbReference type="EMBL" id="ORB38437.1"/>
    </source>
</evidence>
<gene>
    <name evidence="5" type="ORF">BST39_17450</name>
</gene>
<evidence type="ECO:0000256" key="2">
    <source>
        <dbReference type="ARBA" id="ARBA00023002"/>
    </source>
</evidence>
<dbReference type="AlphaFoldDB" id="A0A1X0I887"/>
<dbReference type="InterPro" id="IPR045760">
    <property type="entry name" value="DAP_DH_C"/>
</dbReference>
<keyword evidence="6" id="KW-1185">Reference proteome</keyword>
<reference evidence="5 6" key="1">
    <citation type="submission" date="2017-02" db="EMBL/GenBank/DDBJ databases">
        <title>The new phylogeny of genus Mycobacterium.</title>
        <authorList>
            <person name="Tortoli E."/>
            <person name="Trovato A."/>
            <person name="Cirillo D.M."/>
        </authorList>
    </citation>
    <scope>NUCLEOTIDE SEQUENCE [LARGE SCALE GENOMIC DNA]</scope>
    <source>
        <strain evidence="5 6">DSM 45000</strain>
    </source>
</reference>
<dbReference type="STRING" id="590652.BST39_17450"/>